<dbReference type="EMBL" id="CP001643">
    <property type="protein sequence ID" value="ACU84114.1"/>
    <property type="molecule type" value="Genomic_DNA"/>
</dbReference>
<keyword evidence="2" id="KW-1003">Cell membrane</keyword>
<feature type="domain" description="Glycosyltransferase 2-like" evidence="10">
    <location>
        <begin position="13"/>
        <end position="120"/>
    </location>
</feature>
<dbReference type="CAZy" id="GT2">
    <property type="family name" value="Glycosyltransferase Family 2"/>
</dbReference>
<dbReference type="GO" id="GO:0016757">
    <property type="term" value="F:glycosyltransferase activity"/>
    <property type="evidence" value="ECO:0007669"/>
    <property type="project" value="UniProtKB-KW"/>
</dbReference>
<name>C7MFZ6_BRAFD</name>
<dbReference type="PANTHER" id="PTHR43646">
    <property type="entry name" value="GLYCOSYLTRANSFERASE"/>
    <property type="match status" value="1"/>
</dbReference>
<dbReference type="HOGENOM" id="CLU_025996_17_0_11"/>
<comment type="pathway">
    <text evidence="7">Carotenoid biosynthesis; staphyloxanthin biosynthesis; staphyloxanthin from farnesyl diphosphate: step 4/5.</text>
</comment>
<evidence type="ECO:0000313" key="12">
    <source>
        <dbReference type="Proteomes" id="UP000001919"/>
    </source>
</evidence>
<dbReference type="Proteomes" id="UP000001919">
    <property type="component" value="Chromosome"/>
</dbReference>
<evidence type="ECO:0000259" key="10">
    <source>
        <dbReference type="Pfam" id="PF00535"/>
    </source>
</evidence>
<reference evidence="11 12" key="1">
    <citation type="journal article" date="2009" name="Stand. Genomic Sci.">
        <title>Complete genome sequence of Brachybacterium faecium type strain (Schefferle 6-10).</title>
        <authorList>
            <person name="Lapidus A."/>
            <person name="Pukall R."/>
            <person name="Labuttii K."/>
            <person name="Copeland A."/>
            <person name="Del Rio T.G."/>
            <person name="Nolan M."/>
            <person name="Chen F."/>
            <person name="Lucas S."/>
            <person name="Tice H."/>
            <person name="Cheng J.F."/>
            <person name="Bruce D."/>
            <person name="Goodwin L."/>
            <person name="Pitluck S."/>
            <person name="Rohde M."/>
            <person name="Goker M."/>
            <person name="Pati A."/>
            <person name="Ivanova N."/>
            <person name="Mavrommatis K."/>
            <person name="Chen A."/>
            <person name="Palaniappan K."/>
            <person name="D'haeseleer P."/>
            <person name="Chain P."/>
            <person name="Bristow J."/>
            <person name="Eisen J.A."/>
            <person name="Markowitz V."/>
            <person name="Hugenholtz P."/>
            <person name="Kyrpides N.C."/>
            <person name="Klenk H.P."/>
        </authorList>
    </citation>
    <scope>NUCLEOTIDE SEQUENCE [LARGE SCALE GENOMIC DNA]</scope>
    <source>
        <strain evidence="12">ATCC 43885 / DSM 4810 / JCM 11609 / LMG 19847 / NBRC 14762 / NCIMB 9860 / 6-10</strain>
    </source>
</reference>
<accession>C7MFZ6</accession>
<dbReference type="Pfam" id="PF00535">
    <property type="entry name" value="Glycos_transf_2"/>
    <property type="match status" value="1"/>
</dbReference>
<dbReference type="CDD" id="cd00761">
    <property type="entry name" value="Glyco_tranf_GTA_type"/>
    <property type="match status" value="1"/>
</dbReference>
<sequence length="261" mass="28373">METTPARPPLTCSVVVPVRDDAPELRGLLQALAQQTRPALEVIVVDNGSSDGSAELARAAGCTVLEHPVPGIAGAAAAGYDAARGDLIVRCDADSRPSPGWLAAHQHAHAHGAAGTVLVTGPGWFRLPRPWSGLVSAVYVGGYLLLTAAALAHAPTFGTTMSMPRRWWREARTTASRSPDVHDDMDLSFQVRPGERVRVRRAVGVSMSPRALRLDRGQLLRWRRAAYTLRRNWRRERPWERWRARCAAASGLGAGHREHDG</sequence>
<evidence type="ECO:0000256" key="9">
    <source>
        <dbReference type="ARBA" id="ARBA00040345"/>
    </source>
</evidence>
<organism evidence="11 12">
    <name type="scientific">Brachybacterium faecium (strain ATCC 43885 / DSM 4810 / JCM 11609 / LMG 19847 / NBRC 14762 / NCIMB 9860 / 6-10)</name>
    <dbReference type="NCBI Taxonomy" id="446465"/>
    <lineage>
        <taxon>Bacteria</taxon>
        <taxon>Bacillati</taxon>
        <taxon>Actinomycetota</taxon>
        <taxon>Actinomycetes</taxon>
        <taxon>Micrococcales</taxon>
        <taxon>Dermabacteraceae</taxon>
        <taxon>Brachybacterium</taxon>
    </lineage>
</organism>
<keyword evidence="4 11" id="KW-0808">Transferase</keyword>
<dbReference type="GO" id="GO:0005886">
    <property type="term" value="C:plasma membrane"/>
    <property type="evidence" value="ECO:0007669"/>
    <property type="project" value="UniProtKB-SubCell"/>
</dbReference>
<dbReference type="KEGG" id="bfa:Bfae_02360"/>
<proteinExistence type="inferred from homology"/>
<comment type="similarity">
    <text evidence="8">Belongs to the glycosyltransferase 2 family. CrtQ subfamily.</text>
</comment>
<dbReference type="Gene3D" id="3.90.550.10">
    <property type="entry name" value="Spore Coat Polysaccharide Biosynthesis Protein SpsA, Chain A"/>
    <property type="match status" value="1"/>
</dbReference>
<evidence type="ECO:0000256" key="1">
    <source>
        <dbReference type="ARBA" id="ARBA00004236"/>
    </source>
</evidence>
<dbReference type="OrthoDB" id="9802632at2"/>
<protein>
    <recommendedName>
        <fullName evidence="9">4,4'-diaponeurosporenoate glycosyltransferase</fullName>
    </recommendedName>
</protein>
<evidence type="ECO:0000256" key="5">
    <source>
        <dbReference type="ARBA" id="ARBA00023136"/>
    </source>
</evidence>
<comment type="function">
    <text evidence="6">Catalyzes the glycosylation of 4,4'-diaponeurosporenoate, i.e. the esterification of glucose at the C1'' position with the carboxyl group of 4,4'-diaponeurosporenic acid, to form glycosyl-4,4'-diaponeurosporenoate. This is a step in the biosynthesis of staphyloxanthin, an orange pigment present in most staphylococci strains.</text>
</comment>
<evidence type="ECO:0000256" key="6">
    <source>
        <dbReference type="ARBA" id="ARBA00037281"/>
    </source>
</evidence>
<keyword evidence="12" id="KW-1185">Reference proteome</keyword>
<evidence type="ECO:0000313" key="11">
    <source>
        <dbReference type="EMBL" id="ACU84114.1"/>
    </source>
</evidence>
<dbReference type="InterPro" id="IPR029044">
    <property type="entry name" value="Nucleotide-diphossugar_trans"/>
</dbReference>
<comment type="subcellular location">
    <subcellularLocation>
        <location evidence="1">Cell membrane</location>
    </subcellularLocation>
</comment>
<evidence type="ECO:0000256" key="7">
    <source>
        <dbReference type="ARBA" id="ARBA00037904"/>
    </source>
</evidence>
<evidence type="ECO:0000256" key="8">
    <source>
        <dbReference type="ARBA" id="ARBA00038120"/>
    </source>
</evidence>
<evidence type="ECO:0000256" key="3">
    <source>
        <dbReference type="ARBA" id="ARBA00022676"/>
    </source>
</evidence>
<evidence type="ECO:0000256" key="2">
    <source>
        <dbReference type="ARBA" id="ARBA00022475"/>
    </source>
</evidence>
<keyword evidence="5" id="KW-0472">Membrane</keyword>
<evidence type="ECO:0000256" key="4">
    <source>
        <dbReference type="ARBA" id="ARBA00022679"/>
    </source>
</evidence>
<dbReference type="SUPFAM" id="SSF53448">
    <property type="entry name" value="Nucleotide-diphospho-sugar transferases"/>
    <property type="match status" value="1"/>
</dbReference>
<dbReference type="eggNOG" id="COG1215">
    <property type="taxonomic scope" value="Bacteria"/>
</dbReference>
<gene>
    <name evidence="11" type="ordered locus">Bfae_02360</name>
</gene>
<keyword evidence="3" id="KW-0328">Glycosyltransferase</keyword>
<dbReference type="PANTHER" id="PTHR43646:SF2">
    <property type="entry name" value="GLYCOSYLTRANSFERASE 2-LIKE DOMAIN-CONTAINING PROTEIN"/>
    <property type="match status" value="1"/>
</dbReference>
<dbReference type="STRING" id="446465.Bfae_02360"/>
<dbReference type="PATRIC" id="fig|446465.5.peg.235"/>
<dbReference type="AlphaFoldDB" id="C7MFZ6"/>
<dbReference type="InterPro" id="IPR001173">
    <property type="entry name" value="Glyco_trans_2-like"/>
</dbReference>